<keyword evidence="3" id="KW-0560">Oxidoreductase</keyword>
<dbReference type="AlphaFoldDB" id="A0A2G5D6S5"/>
<dbReference type="Gene3D" id="3.40.50.720">
    <property type="entry name" value="NAD(P)-binding Rossmann-like Domain"/>
    <property type="match status" value="1"/>
</dbReference>
<dbReference type="InterPro" id="IPR020904">
    <property type="entry name" value="Sc_DH/Rdtase_CS"/>
</dbReference>
<keyword evidence="5" id="KW-1133">Transmembrane helix</keyword>
<dbReference type="FunFam" id="3.40.50.720:FF:000137">
    <property type="entry name" value="Hydroxysteroid (17-beta) dehydrogenase 3"/>
    <property type="match status" value="1"/>
</dbReference>
<dbReference type="GO" id="GO:0005783">
    <property type="term" value="C:endoplasmic reticulum"/>
    <property type="evidence" value="ECO:0007669"/>
    <property type="project" value="UniProtKB-SubCell"/>
</dbReference>
<dbReference type="InterPro" id="IPR036291">
    <property type="entry name" value="NAD(P)-bd_dom_sf"/>
</dbReference>
<dbReference type="InterPro" id="IPR002347">
    <property type="entry name" value="SDR_fam"/>
</dbReference>
<dbReference type="InterPro" id="IPR051019">
    <property type="entry name" value="VLCFA-Steroid_DH"/>
</dbReference>
<keyword evidence="5" id="KW-0472">Membrane</keyword>
<dbReference type="InParanoid" id="A0A2G5D6S5"/>
<dbReference type="EMBL" id="KZ305044">
    <property type="protein sequence ID" value="PIA39213.1"/>
    <property type="molecule type" value="Genomic_DNA"/>
</dbReference>
<evidence type="ECO:0000256" key="2">
    <source>
        <dbReference type="ARBA" id="ARBA00022857"/>
    </source>
</evidence>
<keyword evidence="7" id="KW-1185">Reference proteome</keyword>
<dbReference type="SUPFAM" id="SSF51735">
    <property type="entry name" value="NAD(P)-binding Rossmann-fold domains"/>
    <property type="match status" value="1"/>
</dbReference>
<evidence type="ECO:0000313" key="6">
    <source>
        <dbReference type="EMBL" id="PIA39213.1"/>
    </source>
</evidence>
<dbReference type="PANTHER" id="PTHR43899">
    <property type="entry name" value="RH59310P"/>
    <property type="match status" value="1"/>
</dbReference>
<reference evidence="6 7" key="1">
    <citation type="submission" date="2017-09" db="EMBL/GenBank/DDBJ databases">
        <title>WGS assembly of Aquilegia coerulea Goldsmith.</title>
        <authorList>
            <person name="Hodges S."/>
            <person name="Kramer E."/>
            <person name="Nordborg M."/>
            <person name="Tomkins J."/>
            <person name="Borevitz J."/>
            <person name="Derieg N."/>
            <person name="Yan J."/>
            <person name="Mihaltcheva S."/>
            <person name="Hayes R.D."/>
            <person name="Rokhsar D."/>
        </authorList>
    </citation>
    <scope>NUCLEOTIDE SEQUENCE [LARGE SCALE GENOMIC DNA]</scope>
    <source>
        <strain evidence="7">cv. Goldsmith</strain>
    </source>
</reference>
<dbReference type="PRINTS" id="PR00080">
    <property type="entry name" value="SDRFAMILY"/>
</dbReference>
<dbReference type="PRINTS" id="PR00081">
    <property type="entry name" value="GDHRDH"/>
</dbReference>
<comment type="similarity">
    <text evidence="4">Belongs to the short-chain dehydrogenases/reductases (SDR) family.</text>
</comment>
<evidence type="ECO:0000256" key="4">
    <source>
        <dbReference type="RuleBase" id="RU000363"/>
    </source>
</evidence>
<organism evidence="6 7">
    <name type="scientific">Aquilegia coerulea</name>
    <name type="common">Rocky mountain columbine</name>
    <dbReference type="NCBI Taxonomy" id="218851"/>
    <lineage>
        <taxon>Eukaryota</taxon>
        <taxon>Viridiplantae</taxon>
        <taxon>Streptophyta</taxon>
        <taxon>Embryophyta</taxon>
        <taxon>Tracheophyta</taxon>
        <taxon>Spermatophyta</taxon>
        <taxon>Magnoliopsida</taxon>
        <taxon>Ranunculales</taxon>
        <taxon>Ranunculaceae</taxon>
        <taxon>Thalictroideae</taxon>
        <taxon>Aquilegia</taxon>
    </lineage>
</organism>
<evidence type="ECO:0000256" key="3">
    <source>
        <dbReference type="ARBA" id="ARBA00023002"/>
    </source>
</evidence>
<keyword evidence="2" id="KW-0521">NADP</keyword>
<evidence type="ECO:0000256" key="5">
    <source>
        <dbReference type="SAM" id="Phobius"/>
    </source>
</evidence>
<comment type="subcellular location">
    <subcellularLocation>
        <location evidence="1">Endoplasmic reticulum</location>
    </subcellularLocation>
</comment>
<feature type="transmembrane region" description="Helical" evidence="5">
    <location>
        <begin position="6"/>
        <end position="31"/>
    </location>
</feature>
<gene>
    <name evidence="6" type="ORF">AQUCO_02700413v1</name>
</gene>
<evidence type="ECO:0000256" key="1">
    <source>
        <dbReference type="ARBA" id="ARBA00004240"/>
    </source>
</evidence>
<dbReference type="PROSITE" id="PS00061">
    <property type="entry name" value="ADH_SHORT"/>
    <property type="match status" value="1"/>
</dbReference>
<dbReference type="GO" id="GO:0045703">
    <property type="term" value="F:ketoreductase activity"/>
    <property type="evidence" value="ECO:0007669"/>
    <property type="project" value="TreeGrafter"/>
</dbReference>
<dbReference type="Proteomes" id="UP000230069">
    <property type="component" value="Unassembled WGS sequence"/>
</dbReference>
<dbReference type="OrthoDB" id="5545019at2759"/>
<dbReference type="PIRSF" id="PIRSF000126">
    <property type="entry name" value="11-beta-HSD1"/>
    <property type="match status" value="1"/>
</dbReference>
<dbReference type="PANTHER" id="PTHR43899:SF25">
    <property type="entry name" value="ENOYL-(ACYL CARRIER) REDUCTASE"/>
    <property type="match status" value="1"/>
</dbReference>
<dbReference type="Pfam" id="PF00106">
    <property type="entry name" value="adh_short"/>
    <property type="match status" value="1"/>
</dbReference>
<evidence type="ECO:0000313" key="7">
    <source>
        <dbReference type="Proteomes" id="UP000230069"/>
    </source>
</evidence>
<accession>A0A2G5D6S5</accession>
<dbReference type="CDD" id="cd05356">
    <property type="entry name" value="17beta-HSD1_like_SDR_c"/>
    <property type="match status" value="1"/>
</dbReference>
<proteinExistence type="inferred from homology"/>
<protein>
    <submittedName>
        <fullName evidence="6">Uncharacterized protein</fullName>
    </submittedName>
</protein>
<sequence>MELQTILITVTSTIGFISLTKTLVSFCRWVWITFLRPPKNLKDYGSWAIVTGSTDGIGKALVFELALRGLNIVLIGRDSSKLEGISRNILEKCGSQVEVKYIVIDFAKEKSVEIGKKIEKEINGLDVGLLINNVGVGYPAPMYFHQVDTKLIDSLIRVNMDSLTWVTKAVLPVMMKKKRGAIVNIGSSSGLSSIIPSLPLYTIYSATKAYVNMFSRSISLEYKRHGIDVQCQVPIFVATKFVPLRRSSFFVPSPETYSRSSIRFIGYEHTCMPHWRHYIHWCILGLMSEAFADKLHLHYALTVRDKGLLEILCFDL</sequence>
<name>A0A2G5D6S5_AQUCA</name>
<keyword evidence="5" id="KW-0812">Transmembrane</keyword>
<dbReference type="STRING" id="218851.A0A2G5D6S5"/>